<organism evidence="2 3">
    <name type="scientific">Pleurodeles waltl</name>
    <name type="common">Iberian ribbed newt</name>
    <dbReference type="NCBI Taxonomy" id="8319"/>
    <lineage>
        <taxon>Eukaryota</taxon>
        <taxon>Metazoa</taxon>
        <taxon>Chordata</taxon>
        <taxon>Craniata</taxon>
        <taxon>Vertebrata</taxon>
        <taxon>Euteleostomi</taxon>
        <taxon>Amphibia</taxon>
        <taxon>Batrachia</taxon>
        <taxon>Caudata</taxon>
        <taxon>Salamandroidea</taxon>
        <taxon>Salamandridae</taxon>
        <taxon>Pleurodelinae</taxon>
        <taxon>Pleurodeles</taxon>
    </lineage>
</organism>
<proteinExistence type="predicted"/>
<evidence type="ECO:0000256" key="1">
    <source>
        <dbReference type="SAM" id="MobiDB-lite"/>
    </source>
</evidence>
<sequence length="117" mass="13513">MCRVNLYTGDERDPTRHHRSPPWPPHMWPDLPVELPEQTSVVPTTALIPCPPPALWIRPLSRQAAPEGSSSQREVTEVRRRRPLSLLCVGFADVQCRRSEMARSISRLWRTCHFNHV</sequence>
<evidence type="ECO:0000313" key="3">
    <source>
        <dbReference type="Proteomes" id="UP001066276"/>
    </source>
</evidence>
<comment type="caution">
    <text evidence="2">The sequence shown here is derived from an EMBL/GenBank/DDBJ whole genome shotgun (WGS) entry which is preliminary data.</text>
</comment>
<feature type="region of interest" description="Disordered" evidence="1">
    <location>
        <begin position="1"/>
        <end position="26"/>
    </location>
</feature>
<dbReference type="Proteomes" id="UP001066276">
    <property type="component" value="Chromosome 9"/>
</dbReference>
<protein>
    <submittedName>
        <fullName evidence="2">Uncharacterized protein</fullName>
    </submittedName>
</protein>
<evidence type="ECO:0000313" key="2">
    <source>
        <dbReference type="EMBL" id="KAJ1103927.1"/>
    </source>
</evidence>
<dbReference type="EMBL" id="JANPWB010000013">
    <property type="protein sequence ID" value="KAJ1103927.1"/>
    <property type="molecule type" value="Genomic_DNA"/>
</dbReference>
<keyword evidence="3" id="KW-1185">Reference proteome</keyword>
<name>A0AAV7MKR2_PLEWA</name>
<dbReference type="AlphaFoldDB" id="A0AAV7MKR2"/>
<reference evidence="2" key="1">
    <citation type="journal article" date="2022" name="bioRxiv">
        <title>Sequencing and chromosome-scale assembly of the giantPleurodeles waltlgenome.</title>
        <authorList>
            <person name="Brown T."/>
            <person name="Elewa A."/>
            <person name="Iarovenko S."/>
            <person name="Subramanian E."/>
            <person name="Araus A.J."/>
            <person name="Petzold A."/>
            <person name="Susuki M."/>
            <person name="Suzuki K.-i.T."/>
            <person name="Hayashi T."/>
            <person name="Toyoda A."/>
            <person name="Oliveira C."/>
            <person name="Osipova E."/>
            <person name="Leigh N.D."/>
            <person name="Simon A."/>
            <person name="Yun M.H."/>
        </authorList>
    </citation>
    <scope>NUCLEOTIDE SEQUENCE</scope>
    <source>
        <strain evidence="2">20211129_DDA</strain>
        <tissue evidence="2">Liver</tissue>
    </source>
</reference>
<gene>
    <name evidence="2" type="ORF">NDU88_001348</name>
</gene>
<accession>A0AAV7MKR2</accession>